<name>A0A847S4Y5_9BACT</name>
<accession>A0A847S4Y5</accession>
<evidence type="ECO:0000313" key="1">
    <source>
        <dbReference type="EMBL" id="NLR78330.1"/>
    </source>
</evidence>
<reference evidence="1 2" key="1">
    <citation type="submission" date="2020-04" db="EMBL/GenBank/DDBJ databases">
        <authorList>
            <person name="Yin C."/>
        </authorList>
    </citation>
    <scope>NUCLEOTIDE SEQUENCE [LARGE SCALE GENOMIC DNA]</scope>
    <source>
        <strain evidence="1 2">Ak56</strain>
    </source>
</reference>
<comment type="caution">
    <text evidence="1">The sequence shown here is derived from an EMBL/GenBank/DDBJ whole genome shotgun (WGS) entry which is preliminary data.</text>
</comment>
<dbReference type="Proteomes" id="UP000552864">
    <property type="component" value="Unassembled WGS sequence"/>
</dbReference>
<protein>
    <submittedName>
        <fullName evidence="1">Uncharacterized protein</fullName>
    </submittedName>
</protein>
<evidence type="ECO:0000313" key="2">
    <source>
        <dbReference type="Proteomes" id="UP000552864"/>
    </source>
</evidence>
<gene>
    <name evidence="1" type="ORF">HGH91_06820</name>
</gene>
<organism evidence="1 2">
    <name type="scientific">Chitinophaga eiseniae</name>
    <dbReference type="NCBI Taxonomy" id="634771"/>
    <lineage>
        <taxon>Bacteria</taxon>
        <taxon>Pseudomonadati</taxon>
        <taxon>Bacteroidota</taxon>
        <taxon>Chitinophagia</taxon>
        <taxon>Chitinophagales</taxon>
        <taxon>Chitinophagaceae</taxon>
        <taxon>Chitinophaga</taxon>
    </lineage>
</organism>
<proteinExistence type="predicted"/>
<sequence>MTDSNLIKAINTYHLGDNIDHYKGFVPIKETENQLDLRIVFFPFKVDYLLVQEQLPVGIDHLGVSVLNNNIAGVHFLLTDTSSILPMLETEYGPWNTKFTGMLDGYGYNWKKSPCITYTNTSVPYRTDIQKTVISVYQCDQFKQIVVKSFSKYIKD</sequence>
<dbReference type="EMBL" id="JABAHZ010000001">
    <property type="protein sequence ID" value="NLR78330.1"/>
    <property type="molecule type" value="Genomic_DNA"/>
</dbReference>
<dbReference type="AlphaFoldDB" id="A0A847S4Y5"/>
<dbReference type="RefSeq" id="WP_168737674.1">
    <property type="nucleotide sequence ID" value="NZ_JABAHZ010000001.1"/>
</dbReference>
<keyword evidence="2" id="KW-1185">Reference proteome</keyword>